<dbReference type="InterPro" id="IPR029062">
    <property type="entry name" value="Class_I_gatase-like"/>
</dbReference>
<sequence>MPESRPTILPRRLRTGDQVRVIAPAASRAYVMGHDNTRWVDEHFAALGLQVSLGEHVDELDVFASSSIESRLADLHAAFADPEVACVMTAIGGFNSNELLPHLDWELIAANPKVLCGYSDITALQNAIWAHTGLVTYSGPHWSSFGMRDHFEQTLEWFRQAVFTSELIELQPSQAWSDDAWFADQDDRHLEPNPGWRVVQPGEAAGTIVGGNLCTLNLLQGTTHMPSLDGALLFLEDDAIVEGGEFARNLTSLLQLPDAHLVTGLVLGRFQRDSEVLASQLDEMVRRQPALAGKPVLAEVDLGHTYPMITFPVGGRAELCCPADGSPARLVLTQH</sequence>
<dbReference type="PIRSF" id="PIRSF028757">
    <property type="entry name" value="LD-carboxypeptidase"/>
    <property type="match status" value="1"/>
</dbReference>
<dbReference type="InterPro" id="IPR027461">
    <property type="entry name" value="Carboxypeptidase_A_C_sf"/>
</dbReference>
<dbReference type="EMBL" id="JBHUFZ010000005">
    <property type="protein sequence ID" value="MFD1888937.1"/>
    <property type="molecule type" value="Genomic_DNA"/>
</dbReference>
<dbReference type="Gene3D" id="3.50.30.60">
    <property type="entry name" value="LD-carboxypeptidase A C-terminal domain-like"/>
    <property type="match status" value="1"/>
</dbReference>
<feature type="domain" description="LD-carboxypeptidase N-terminal" evidence="3">
    <location>
        <begin position="19"/>
        <end position="139"/>
    </location>
</feature>
<dbReference type="InterPro" id="IPR027478">
    <property type="entry name" value="LdcA_N"/>
</dbReference>
<proteinExistence type="inferred from homology"/>
<reference evidence="6" key="1">
    <citation type="journal article" date="2019" name="Int. J. Syst. Evol. Microbiol.">
        <title>The Global Catalogue of Microorganisms (GCM) 10K type strain sequencing project: providing services to taxonomists for standard genome sequencing and annotation.</title>
        <authorList>
            <consortium name="The Broad Institute Genomics Platform"/>
            <consortium name="The Broad Institute Genome Sequencing Center for Infectious Disease"/>
            <person name="Wu L."/>
            <person name="Ma J."/>
        </authorList>
    </citation>
    <scope>NUCLEOTIDE SEQUENCE [LARGE SCALE GENOMIC DNA]</scope>
    <source>
        <strain evidence="6">CAIM 431</strain>
    </source>
</reference>
<dbReference type="PANTHER" id="PTHR30237">
    <property type="entry name" value="MURAMOYLTETRAPEPTIDE CARBOXYPEPTIDASE"/>
    <property type="match status" value="1"/>
</dbReference>
<evidence type="ECO:0000256" key="1">
    <source>
        <dbReference type="ARBA" id="ARBA00010233"/>
    </source>
</evidence>
<dbReference type="InterPro" id="IPR003507">
    <property type="entry name" value="S66_fam"/>
</dbReference>
<dbReference type="SUPFAM" id="SSF141986">
    <property type="entry name" value="LD-carboxypeptidase A C-terminal domain-like"/>
    <property type="match status" value="1"/>
</dbReference>
<dbReference type="Gene3D" id="3.40.50.10740">
    <property type="entry name" value="Class I glutamine amidotransferase-like"/>
    <property type="match status" value="1"/>
</dbReference>
<dbReference type="Pfam" id="PF02016">
    <property type="entry name" value="Peptidase_S66"/>
    <property type="match status" value="1"/>
</dbReference>
<keyword evidence="2" id="KW-0378">Hydrolase</keyword>
<organism evidence="5 6">
    <name type="scientific">Luteococcus peritonei</name>
    <dbReference type="NCBI Taxonomy" id="88874"/>
    <lineage>
        <taxon>Bacteria</taxon>
        <taxon>Bacillati</taxon>
        <taxon>Actinomycetota</taxon>
        <taxon>Actinomycetes</taxon>
        <taxon>Propionibacteriales</taxon>
        <taxon>Propionibacteriaceae</taxon>
        <taxon>Luteococcus</taxon>
    </lineage>
</organism>
<dbReference type="SUPFAM" id="SSF52317">
    <property type="entry name" value="Class I glutamine amidotransferase-like"/>
    <property type="match status" value="1"/>
</dbReference>
<dbReference type="InterPro" id="IPR040921">
    <property type="entry name" value="Peptidase_S66C"/>
</dbReference>
<dbReference type="RefSeq" id="WP_343875057.1">
    <property type="nucleotide sequence ID" value="NZ_BAAAIX010000028.1"/>
</dbReference>
<comment type="similarity">
    <text evidence="1">Belongs to the peptidase S66 family.</text>
</comment>
<dbReference type="InterPro" id="IPR040449">
    <property type="entry name" value="Peptidase_S66_N"/>
</dbReference>
<evidence type="ECO:0000313" key="5">
    <source>
        <dbReference type="EMBL" id="MFD1888937.1"/>
    </source>
</evidence>
<name>A0ABW4RRI9_9ACTN</name>
<dbReference type="CDD" id="cd07062">
    <property type="entry name" value="Peptidase_S66_mccF_like"/>
    <property type="match status" value="1"/>
</dbReference>
<keyword evidence="6" id="KW-1185">Reference proteome</keyword>
<feature type="domain" description="LD-carboxypeptidase C-terminal" evidence="4">
    <location>
        <begin position="206"/>
        <end position="319"/>
    </location>
</feature>
<evidence type="ECO:0000313" key="6">
    <source>
        <dbReference type="Proteomes" id="UP001597326"/>
    </source>
</evidence>
<evidence type="ECO:0000259" key="4">
    <source>
        <dbReference type="Pfam" id="PF17676"/>
    </source>
</evidence>
<dbReference type="Pfam" id="PF17676">
    <property type="entry name" value="Peptidase_S66C"/>
    <property type="match status" value="1"/>
</dbReference>
<evidence type="ECO:0000256" key="2">
    <source>
        <dbReference type="ARBA" id="ARBA00022801"/>
    </source>
</evidence>
<evidence type="ECO:0000259" key="3">
    <source>
        <dbReference type="Pfam" id="PF02016"/>
    </source>
</evidence>
<gene>
    <name evidence="5" type="ORF">ACFSCS_01900</name>
</gene>
<dbReference type="PANTHER" id="PTHR30237:SF6">
    <property type="entry name" value="CARBOXYPEPTIDASE YOCD-RELATED"/>
    <property type="match status" value="1"/>
</dbReference>
<dbReference type="Proteomes" id="UP001597326">
    <property type="component" value="Unassembled WGS sequence"/>
</dbReference>
<protein>
    <submittedName>
        <fullName evidence="5">S66 peptidase family protein</fullName>
    </submittedName>
</protein>
<comment type="caution">
    <text evidence="5">The sequence shown here is derived from an EMBL/GenBank/DDBJ whole genome shotgun (WGS) entry which is preliminary data.</text>
</comment>
<accession>A0ABW4RRI9</accession>